<feature type="signal peptide" evidence="1">
    <location>
        <begin position="1"/>
        <end position="26"/>
    </location>
</feature>
<reference evidence="2 3" key="1">
    <citation type="submission" date="2024-01" db="EMBL/GenBank/DDBJ databases">
        <title>Pedobacter sp. nov., isolated from fresh soil.</title>
        <authorList>
            <person name="Le N.T.T."/>
        </authorList>
    </citation>
    <scope>NUCLEOTIDE SEQUENCE [LARGE SCALE GENOMIC DNA]</scope>
    <source>
        <strain evidence="2 3">KR3-3</strain>
    </source>
</reference>
<proteinExistence type="predicted"/>
<sequence length="148" mass="16030">METPQKKIFASGLLAFAMAIALLACKKDKAADLSGNYTIANNKALELQPNGQTAVQLAVTAIEDTRCPPNAFCAVAGWGKVALTVKDRGIAKEKKLTLYTGYNLPKEQKDMAKININGSNYIIQLSDITPYPGINTTEKTVQLRLSKL</sequence>
<name>A0ABU7I2C2_9SPHI</name>
<feature type="chain" id="PRO_5045097886" description="Lipocalin-like domain-containing protein" evidence="1">
    <location>
        <begin position="27"/>
        <end position="148"/>
    </location>
</feature>
<evidence type="ECO:0000313" key="2">
    <source>
        <dbReference type="EMBL" id="MEE1943549.1"/>
    </source>
</evidence>
<organism evidence="2 3">
    <name type="scientific">Pedobacter albus</name>
    <dbReference type="NCBI Taxonomy" id="3113905"/>
    <lineage>
        <taxon>Bacteria</taxon>
        <taxon>Pseudomonadati</taxon>
        <taxon>Bacteroidota</taxon>
        <taxon>Sphingobacteriia</taxon>
        <taxon>Sphingobacteriales</taxon>
        <taxon>Sphingobacteriaceae</taxon>
        <taxon>Pedobacter</taxon>
    </lineage>
</organism>
<keyword evidence="1" id="KW-0732">Signal</keyword>
<comment type="caution">
    <text evidence="2">The sequence shown here is derived from an EMBL/GenBank/DDBJ whole genome shotgun (WGS) entry which is preliminary data.</text>
</comment>
<gene>
    <name evidence="2" type="ORF">VRU48_00420</name>
</gene>
<dbReference type="RefSeq" id="WP_330105960.1">
    <property type="nucleotide sequence ID" value="NZ_JAZDQT010000001.1"/>
</dbReference>
<evidence type="ECO:0008006" key="4">
    <source>
        <dbReference type="Google" id="ProtNLM"/>
    </source>
</evidence>
<evidence type="ECO:0000313" key="3">
    <source>
        <dbReference type="Proteomes" id="UP001336835"/>
    </source>
</evidence>
<protein>
    <recommendedName>
        <fullName evidence="4">Lipocalin-like domain-containing protein</fullName>
    </recommendedName>
</protein>
<dbReference type="Proteomes" id="UP001336835">
    <property type="component" value="Unassembled WGS sequence"/>
</dbReference>
<accession>A0ABU7I2C2</accession>
<dbReference type="PROSITE" id="PS51257">
    <property type="entry name" value="PROKAR_LIPOPROTEIN"/>
    <property type="match status" value="1"/>
</dbReference>
<dbReference type="EMBL" id="JAZDQT010000001">
    <property type="protein sequence ID" value="MEE1943549.1"/>
    <property type="molecule type" value="Genomic_DNA"/>
</dbReference>
<keyword evidence="3" id="KW-1185">Reference proteome</keyword>
<evidence type="ECO:0000256" key="1">
    <source>
        <dbReference type="SAM" id="SignalP"/>
    </source>
</evidence>